<dbReference type="Pfam" id="PF18565">
    <property type="entry name" value="Glyco_hydro2_C5"/>
    <property type="match status" value="1"/>
</dbReference>
<dbReference type="Gene3D" id="2.60.40.10">
    <property type="entry name" value="Immunoglobulins"/>
    <property type="match status" value="3"/>
</dbReference>
<dbReference type="InterPro" id="IPR048230">
    <property type="entry name" value="GalA-like"/>
</dbReference>
<dbReference type="InterPro" id="IPR032311">
    <property type="entry name" value="DUF4982"/>
</dbReference>
<keyword evidence="3 9" id="KW-0326">Glycosidase</keyword>
<organism evidence="9 10">
    <name type="scientific">Phycisphaera mikurensis (strain NBRC 102666 / KCTC 22515 / FYK2301M01)</name>
    <dbReference type="NCBI Taxonomy" id="1142394"/>
    <lineage>
        <taxon>Bacteria</taxon>
        <taxon>Pseudomonadati</taxon>
        <taxon>Planctomycetota</taxon>
        <taxon>Phycisphaerae</taxon>
        <taxon>Phycisphaerales</taxon>
        <taxon>Phycisphaeraceae</taxon>
        <taxon>Phycisphaera</taxon>
    </lineage>
</organism>
<dbReference type="InterPro" id="IPR013783">
    <property type="entry name" value="Ig-like_fold"/>
</dbReference>
<evidence type="ECO:0000313" key="10">
    <source>
        <dbReference type="Proteomes" id="UP000007881"/>
    </source>
</evidence>
<evidence type="ECO:0000259" key="6">
    <source>
        <dbReference type="Pfam" id="PF02837"/>
    </source>
</evidence>
<feature type="domain" description="Glycoside hydrolase family 2 catalytic" evidence="5">
    <location>
        <begin position="382"/>
        <end position="474"/>
    </location>
</feature>
<dbReference type="KEGG" id="phm:PSMK_16290"/>
<evidence type="ECO:0000256" key="1">
    <source>
        <dbReference type="ARBA" id="ARBA00007401"/>
    </source>
</evidence>
<feature type="domain" description="Glycoside hydrolase family 2 immunoglobulin-like beta-sandwich" evidence="4">
    <location>
        <begin position="199"/>
        <end position="293"/>
    </location>
</feature>
<dbReference type="PANTHER" id="PTHR42732:SF1">
    <property type="entry name" value="BETA-MANNOSIDASE"/>
    <property type="match status" value="1"/>
</dbReference>
<dbReference type="EC" id="3.2.1.-" evidence="9"/>
<evidence type="ECO:0000256" key="3">
    <source>
        <dbReference type="ARBA" id="ARBA00023295"/>
    </source>
</evidence>
<evidence type="ECO:0000259" key="4">
    <source>
        <dbReference type="Pfam" id="PF00703"/>
    </source>
</evidence>
<dbReference type="NCBIfam" id="NF041462">
    <property type="entry name" value="GalA"/>
    <property type="match status" value="1"/>
</dbReference>
<dbReference type="eggNOG" id="COG3250">
    <property type="taxonomic scope" value="Bacteria"/>
</dbReference>
<dbReference type="SUPFAM" id="SSF51445">
    <property type="entry name" value="(Trans)glycosidases"/>
    <property type="match status" value="1"/>
</dbReference>
<dbReference type="Pfam" id="PF02836">
    <property type="entry name" value="Glyco_hydro_2_C"/>
    <property type="match status" value="2"/>
</dbReference>
<dbReference type="InterPro" id="IPR036156">
    <property type="entry name" value="Beta-gal/glucu_dom_sf"/>
</dbReference>
<dbReference type="InterPro" id="IPR040605">
    <property type="entry name" value="Glyco_hydro2_dom5"/>
</dbReference>
<keyword evidence="10" id="KW-1185">Reference proteome</keyword>
<dbReference type="Pfam" id="PF16355">
    <property type="entry name" value="DUF4982"/>
    <property type="match status" value="1"/>
</dbReference>
<dbReference type="InterPro" id="IPR006101">
    <property type="entry name" value="Glyco_hydro_2"/>
</dbReference>
<dbReference type="Pfam" id="PF00703">
    <property type="entry name" value="Glyco_hydro_2"/>
    <property type="match status" value="1"/>
</dbReference>
<feature type="domain" description="Glycosyl hydrolases family 2 sugar binding" evidence="6">
    <location>
        <begin position="82"/>
        <end position="176"/>
    </location>
</feature>
<dbReference type="Pfam" id="PF02837">
    <property type="entry name" value="Glyco_hydro_2_N"/>
    <property type="match status" value="1"/>
</dbReference>
<feature type="domain" description="Glycoside hydrolase family 2" evidence="8">
    <location>
        <begin position="699"/>
        <end position="798"/>
    </location>
</feature>
<dbReference type="InterPro" id="IPR008979">
    <property type="entry name" value="Galactose-bd-like_sf"/>
</dbReference>
<dbReference type="HOGENOM" id="CLU_006501_0_1_0"/>
<dbReference type="InterPro" id="IPR006102">
    <property type="entry name" value="Ig-like_GH2"/>
</dbReference>
<dbReference type="GO" id="GO:0005975">
    <property type="term" value="P:carbohydrate metabolic process"/>
    <property type="evidence" value="ECO:0007669"/>
    <property type="project" value="InterPro"/>
</dbReference>
<evidence type="ECO:0000259" key="8">
    <source>
        <dbReference type="Pfam" id="PF18565"/>
    </source>
</evidence>
<dbReference type="AlphaFoldDB" id="I0IEV0"/>
<dbReference type="PATRIC" id="fig|1142394.8.peg.1675"/>
<dbReference type="OrthoDB" id="9762066at2"/>
<dbReference type="InterPro" id="IPR017853">
    <property type="entry name" value="GH"/>
</dbReference>
<dbReference type="Gene3D" id="3.20.20.80">
    <property type="entry name" value="Glycosidases"/>
    <property type="match status" value="1"/>
</dbReference>
<reference evidence="9 10" key="1">
    <citation type="submission" date="2012-02" db="EMBL/GenBank/DDBJ databases">
        <title>Complete genome sequence of Phycisphaera mikurensis NBRC 102666.</title>
        <authorList>
            <person name="Ankai A."/>
            <person name="Hosoyama A."/>
            <person name="Terui Y."/>
            <person name="Sekine M."/>
            <person name="Fukai R."/>
            <person name="Kato Y."/>
            <person name="Nakamura S."/>
            <person name="Yamada-Narita S."/>
            <person name="Kawakoshi A."/>
            <person name="Fukunaga Y."/>
            <person name="Yamazaki S."/>
            <person name="Fujita N."/>
        </authorList>
    </citation>
    <scope>NUCLEOTIDE SEQUENCE [LARGE SCALE GENOMIC DNA]</scope>
    <source>
        <strain evidence="10">NBRC 102666 / KCTC 22515 / FYK2301M01</strain>
    </source>
</reference>
<dbReference type="GO" id="GO:0004553">
    <property type="term" value="F:hydrolase activity, hydrolyzing O-glycosyl compounds"/>
    <property type="evidence" value="ECO:0007669"/>
    <property type="project" value="InterPro"/>
</dbReference>
<dbReference type="SUPFAM" id="SSF49303">
    <property type="entry name" value="beta-Galactosidase/glucuronidase domain"/>
    <property type="match status" value="1"/>
</dbReference>
<evidence type="ECO:0000259" key="5">
    <source>
        <dbReference type="Pfam" id="PF02836"/>
    </source>
</evidence>
<dbReference type="SUPFAM" id="SSF49785">
    <property type="entry name" value="Galactose-binding domain-like"/>
    <property type="match status" value="1"/>
</dbReference>
<protein>
    <submittedName>
        <fullName evidence="9">Putative glycoside hydrolase</fullName>
        <ecNumber evidence="9">3.2.1.-</ecNumber>
    </submittedName>
</protein>
<dbReference type="STRING" id="1142394.PSMK_16290"/>
<proteinExistence type="inferred from homology"/>
<gene>
    <name evidence="9" type="ordered locus">PSMK_16290</name>
</gene>
<evidence type="ECO:0000256" key="2">
    <source>
        <dbReference type="ARBA" id="ARBA00022801"/>
    </source>
</evidence>
<feature type="domain" description="DUF4982" evidence="7">
    <location>
        <begin position="626"/>
        <end position="684"/>
    </location>
</feature>
<evidence type="ECO:0000259" key="7">
    <source>
        <dbReference type="Pfam" id="PF16355"/>
    </source>
</evidence>
<name>I0IEV0_PHYMF</name>
<feature type="domain" description="Glycoside hydrolase family 2 catalytic" evidence="5">
    <location>
        <begin position="302"/>
        <end position="378"/>
    </location>
</feature>
<dbReference type="InterPro" id="IPR006104">
    <property type="entry name" value="Glyco_hydro_2_N"/>
</dbReference>
<dbReference type="InterPro" id="IPR051913">
    <property type="entry name" value="GH2_Domain-Containing"/>
</dbReference>
<accession>I0IEV0</accession>
<dbReference type="RefSeq" id="WP_014437006.1">
    <property type="nucleotide sequence ID" value="NC_017080.1"/>
</dbReference>
<sequence length="833" mass="89933">MRETFDLQRGWRFHRGDLAIRNVGGVHAERYPRAEWMKAGNLGVSLPGYPDGDWRRLDLPHDFVVEGSFDENSDPTHGSLPAGVGWYRRTFRLEEEDADRRIRLHFEGIYRDSEVWINGHFAGSQRSGFLGFALDVTEACRFGAANAVAVRVDASQPEQWSYEGGGIYRPVRLVKTHRVAVVHDGVWARVDAPDAAAAGPAACRAEARVANASAEPIEATARFLVLDPGGVQIAAGEAAATLPPRGTASLASELGLGSARRWSPADPALHRLVAEVRVGGERVDAVETAFGVRSTRFDAERGFFLNGEPLKIRGVCNHQDHAGVGVAVPAALDRWRLGRLLEMGCNAIRTAHHPPAPALLDLCDELGILVLSEHRQVGASPEHLGQLESLIRRDRNHASVFAWCIGNEEMNVQHTPVGMAQLARMQELCHALDPTRSVTYAMNCGWGEIAKTHDAAGFRLDVYGTNYTCRSHGDVSGEMYDAFHAEFPDWPLLATEAGGSTSWRGVYRHGDRPEGVPFDDSICWHNPGRRGLVSAYGETATPWGCGVEEAWSDCDGRPFLAGTFLWTGFDYRGETYPARWPAVVTGYGLMDLCGFAKDAFHYHRVWWSDEPAIHLFPHWNWPGSDGQPIDVWCYANAASVELRLDGVSLGRREVPRNGHAAWSVPYAAGRLEASAFDAAGDEVATAAIETTGPAAALFLEADRSALAADGGDVLPVTVGALDAQGRRVPTADAEVAFGVEGDARILGVGNGDPCSHEPDRASTRRLFHGLAQLLVGAGDTAGTVRITATAPNLEPAELVVRTTPAPVPRRLPPAEAGADACGRSVAGAVDNAL</sequence>
<dbReference type="PRINTS" id="PR00132">
    <property type="entry name" value="GLHYDRLASE2"/>
</dbReference>
<dbReference type="Proteomes" id="UP000007881">
    <property type="component" value="Chromosome"/>
</dbReference>
<comment type="similarity">
    <text evidence="1">Belongs to the glycosyl hydrolase 2 family.</text>
</comment>
<dbReference type="PANTHER" id="PTHR42732">
    <property type="entry name" value="BETA-GALACTOSIDASE"/>
    <property type="match status" value="1"/>
</dbReference>
<keyword evidence="2 9" id="KW-0378">Hydrolase</keyword>
<dbReference type="EMBL" id="AP012338">
    <property type="protein sequence ID" value="BAM03788.1"/>
    <property type="molecule type" value="Genomic_DNA"/>
</dbReference>
<dbReference type="Gene3D" id="2.60.120.260">
    <property type="entry name" value="Galactose-binding domain-like"/>
    <property type="match status" value="1"/>
</dbReference>
<dbReference type="InterPro" id="IPR006103">
    <property type="entry name" value="Glyco_hydro_2_cat"/>
</dbReference>
<evidence type="ECO:0000313" key="9">
    <source>
        <dbReference type="EMBL" id="BAM03788.1"/>
    </source>
</evidence>